<dbReference type="Proteomes" id="UP000054630">
    <property type="component" value="Unassembled WGS sequence"/>
</dbReference>
<evidence type="ECO:0000256" key="1">
    <source>
        <dbReference type="SAM" id="MobiDB-lite"/>
    </source>
</evidence>
<organism evidence="2 3">
    <name type="scientific">Trichinella nelsoni</name>
    <dbReference type="NCBI Taxonomy" id="6336"/>
    <lineage>
        <taxon>Eukaryota</taxon>
        <taxon>Metazoa</taxon>
        <taxon>Ecdysozoa</taxon>
        <taxon>Nematoda</taxon>
        <taxon>Enoplea</taxon>
        <taxon>Dorylaimia</taxon>
        <taxon>Trichinellida</taxon>
        <taxon>Trichinellidae</taxon>
        <taxon>Trichinella</taxon>
    </lineage>
</organism>
<accession>A0A0V0RF03</accession>
<evidence type="ECO:0000313" key="3">
    <source>
        <dbReference type="Proteomes" id="UP000054630"/>
    </source>
</evidence>
<dbReference type="AlphaFoldDB" id="A0A0V0RF03"/>
<feature type="compositionally biased region" description="Basic and acidic residues" evidence="1">
    <location>
        <begin position="14"/>
        <end position="23"/>
    </location>
</feature>
<name>A0A0V0RF03_9BILA</name>
<dbReference type="EMBL" id="JYDL01000262">
    <property type="protein sequence ID" value="KRX12824.1"/>
    <property type="molecule type" value="Genomic_DNA"/>
</dbReference>
<comment type="caution">
    <text evidence="2">The sequence shown here is derived from an EMBL/GenBank/DDBJ whole genome shotgun (WGS) entry which is preliminary data.</text>
</comment>
<sequence>MTNEEKKKRKRGRHEADRGRHEADDETDSVGLGLGYFKRAKADTVELVYQKTNVQSTIKNLHENSGKQVYVDEVYLAAIAHH</sequence>
<reference evidence="2 3" key="1">
    <citation type="submission" date="2015-01" db="EMBL/GenBank/DDBJ databases">
        <title>Evolution of Trichinella species and genotypes.</title>
        <authorList>
            <person name="Korhonen P.K."/>
            <person name="Edoardo P."/>
            <person name="Giuseppe L.R."/>
            <person name="Gasser R.B."/>
        </authorList>
    </citation>
    <scope>NUCLEOTIDE SEQUENCE [LARGE SCALE GENOMIC DNA]</scope>
    <source>
        <strain evidence="2">ISS37</strain>
    </source>
</reference>
<feature type="region of interest" description="Disordered" evidence="1">
    <location>
        <begin position="1"/>
        <end position="29"/>
    </location>
</feature>
<protein>
    <submittedName>
        <fullName evidence="2">Uncharacterized protein</fullName>
    </submittedName>
</protein>
<proteinExistence type="predicted"/>
<gene>
    <name evidence="2" type="ORF">T07_4573</name>
</gene>
<keyword evidence="3" id="KW-1185">Reference proteome</keyword>
<evidence type="ECO:0000313" key="2">
    <source>
        <dbReference type="EMBL" id="KRX12824.1"/>
    </source>
</evidence>